<dbReference type="Pfam" id="PF13302">
    <property type="entry name" value="Acetyltransf_3"/>
    <property type="match status" value="1"/>
</dbReference>
<organism evidence="2 3">
    <name type="scientific">Nocardioides dubius</name>
    <dbReference type="NCBI Taxonomy" id="317019"/>
    <lineage>
        <taxon>Bacteria</taxon>
        <taxon>Bacillati</taxon>
        <taxon>Actinomycetota</taxon>
        <taxon>Actinomycetes</taxon>
        <taxon>Propionibacteriales</taxon>
        <taxon>Nocardioidaceae</taxon>
        <taxon>Nocardioides</taxon>
    </lineage>
</organism>
<reference evidence="3" key="1">
    <citation type="journal article" date="2019" name="Int. J. Syst. Evol. Microbiol.">
        <title>The Global Catalogue of Microorganisms (GCM) 10K type strain sequencing project: providing services to taxonomists for standard genome sequencing and annotation.</title>
        <authorList>
            <consortium name="The Broad Institute Genomics Platform"/>
            <consortium name="The Broad Institute Genome Sequencing Center for Infectious Disease"/>
            <person name="Wu L."/>
            <person name="Ma J."/>
        </authorList>
    </citation>
    <scope>NUCLEOTIDE SEQUENCE [LARGE SCALE GENOMIC DNA]</scope>
    <source>
        <strain evidence="3">JCM 13008</strain>
    </source>
</reference>
<evidence type="ECO:0000313" key="2">
    <source>
        <dbReference type="EMBL" id="GAA1113784.1"/>
    </source>
</evidence>
<dbReference type="Gene3D" id="3.40.630.30">
    <property type="match status" value="1"/>
</dbReference>
<keyword evidence="3" id="KW-1185">Reference proteome</keyword>
<evidence type="ECO:0000259" key="1">
    <source>
        <dbReference type="PROSITE" id="PS51186"/>
    </source>
</evidence>
<sequence length="230" mass="25416">MSPANEFGQPIGDALPGWVPCPFPDVMVMAGRWCRVEPLLQHHADELYAELAGEDDASLWTWLGVDMPADRAAFIDFIDEMALATDRVTVVIRDADGVACGLANYLRIDQASGSVEIGGILLGRRLQRTAAATEAMYLLARHVFTLGYRRYEWKCDALNAASRAAAERLGFTYEGTFRKAVVYKGRSRDTAWFSIIDDEWPSRAAALDAWLAPANLPDGVQQRSLASFRS</sequence>
<accession>A0ABP4EP18</accession>
<name>A0ABP4EP18_9ACTN</name>
<dbReference type="InterPro" id="IPR051908">
    <property type="entry name" value="Ribosomal_N-acetyltransferase"/>
</dbReference>
<protein>
    <submittedName>
        <fullName evidence="2">GNAT family protein</fullName>
    </submittedName>
</protein>
<dbReference type="PANTHER" id="PTHR43441:SF2">
    <property type="entry name" value="FAMILY ACETYLTRANSFERASE, PUTATIVE (AFU_ORTHOLOGUE AFUA_7G00850)-RELATED"/>
    <property type="match status" value="1"/>
</dbReference>
<dbReference type="InterPro" id="IPR016181">
    <property type="entry name" value="Acyl_CoA_acyltransferase"/>
</dbReference>
<gene>
    <name evidence="2" type="ORF">GCM10009668_39910</name>
</gene>
<dbReference type="PROSITE" id="PS51186">
    <property type="entry name" value="GNAT"/>
    <property type="match status" value="1"/>
</dbReference>
<comment type="caution">
    <text evidence="2">The sequence shown here is derived from an EMBL/GenBank/DDBJ whole genome shotgun (WGS) entry which is preliminary data.</text>
</comment>
<feature type="domain" description="N-acetyltransferase" evidence="1">
    <location>
        <begin position="46"/>
        <end position="189"/>
    </location>
</feature>
<dbReference type="EMBL" id="BAAALG010000017">
    <property type="protein sequence ID" value="GAA1113784.1"/>
    <property type="molecule type" value="Genomic_DNA"/>
</dbReference>
<dbReference type="Proteomes" id="UP001501581">
    <property type="component" value="Unassembled WGS sequence"/>
</dbReference>
<dbReference type="InterPro" id="IPR000182">
    <property type="entry name" value="GNAT_dom"/>
</dbReference>
<proteinExistence type="predicted"/>
<dbReference type="PANTHER" id="PTHR43441">
    <property type="entry name" value="RIBOSOMAL-PROTEIN-SERINE ACETYLTRANSFERASE"/>
    <property type="match status" value="1"/>
</dbReference>
<dbReference type="RefSeq" id="WP_343996677.1">
    <property type="nucleotide sequence ID" value="NZ_BAAALG010000017.1"/>
</dbReference>
<evidence type="ECO:0000313" key="3">
    <source>
        <dbReference type="Proteomes" id="UP001501581"/>
    </source>
</evidence>
<dbReference type="SUPFAM" id="SSF55729">
    <property type="entry name" value="Acyl-CoA N-acyltransferases (Nat)"/>
    <property type="match status" value="1"/>
</dbReference>